<feature type="domain" description="ABC transporter" evidence="6">
    <location>
        <begin position="22"/>
        <end position="255"/>
    </location>
</feature>
<dbReference type="GO" id="GO:0016887">
    <property type="term" value="F:ATP hydrolysis activity"/>
    <property type="evidence" value="ECO:0007669"/>
    <property type="project" value="InterPro"/>
</dbReference>
<keyword evidence="4 7" id="KW-0067">ATP-binding</keyword>
<keyword evidence="8" id="KW-1185">Reference proteome</keyword>
<dbReference type="SMART" id="SM00382">
    <property type="entry name" value="AAA"/>
    <property type="match status" value="1"/>
</dbReference>
<dbReference type="AlphaFoldDB" id="A0A261FU02"/>
<evidence type="ECO:0000256" key="3">
    <source>
        <dbReference type="ARBA" id="ARBA00022741"/>
    </source>
</evidence>
<dbReference type="Gene3D" id="3.40.50.300">
    <property type="entry name" value="P-loop containing nucleotide triphosphate hydrolases"/>
    <property type="match status" value="1"/>
</dbReference>
<proteinExistence type="inferred from homology"/>
<dbReference type="RefSeq" id="WP_072725707.1">
    <property type="nucleotide sequence ID" value="NZ_BDIS01000016.1"/>
</dbReference>
<dbReference type="InterPro" id="IPR003439">
    <property type="entry name" value="ABC_transporter-like_ATP-bd"/>
</dbReference>
<dbReference type="PANTHER" id="PTHR43117:SF4">
    <property type="entry name" value="OSMOPROTECTANT IMPORT ATP-BINDING PROTEIN OSMV"/>
    <property type="match status" value="1"/>
</dbReference>
<dbReference type="PROSITE" id="PS50893">
    <property type="entry name" value="ABC_TRANSPORTER_2"/>
    <property type="match status" value="1"/>
</dbReference>
<accession>A0A261FU02</accession>
<comment type="similarity">
    <text evidence="1">Belongs to the ABC transporter superfamily.</text>
</comment>
<dbReference type="OrthoDB" id="9802264at2"/>
<evidence type="ECO:0000256" key="4">
    <source>
        <dbReference type="ARBA" id="ARBA00022840"/>
    </source>
</evidence>
<dbReference type="InterPro" id="IPR003593">
    <property type="entry name" value="AAA+_ATPase"/>
</dbReference>
<evidence type="ECO:0000256" key="1">
    <source>
        <dbReference type="ARBA" id="ARBA00005417"/>
    </source>
</evidence>
<dbReference type="Proteomes" id="UP000216352">
    <property type="component" value="Unassembled WGS sequence"/>
</dbReference>
<name>A0A261FU02_9BIFI</name>
<gene>
    <name evidence="7" type="ORF">BLEM_0581</name>
</gene>
<dbReference type="PROSITE" id="PS00211">
    <property type="entry name" value="ABC_TRANSPORTER_1"/>
    <property type="match status" value="1"/>
</dbReference>
<dbReference type="InterPro" id="IPR017871">
    <property type="entry name" value="ABC_transporter-like_CS"/>
</dbReference>
<evidence type="ECO:0000313" key="7">
    <source>
        <dbReference type="EMBL" id="OZG62664.1"/>
    </source>
</evidence>
<dbReference type="EMBL" id="MWWX01000004">
    <property type="protein sequence ID" value="OZG62664.1"/>
    <property type="molecule type" value="Genomic_DNA"/>
</dbReference>
<dbReference type="InterPro" id="IPR027417">
    <property type="entry name" value="P-loop_NTPase"/>
</dbReference>
<protein>
    <recommendedName>
        <fullName evidence="5">ABC-type quaternary amine transporter</fullName>
        <ecNumber evidence="5">7.6.2.9</ecNumber>
    </recommendedName>
</protein>
<dbReference type="STRING" id="1603886.GCA_001895165_01286"/>
<dbReference type="GO" id="GO:0005524">
    <property type="term" value="F:ATP binding"/>
    <property type="evidence" value="ECO:0007669"/>
    <property type="project" value="UniProtKB-KW"/>
</dbReference>
<organism evidence="7 8">
    <name type="scientific">Bifidobacterium lemurum</name>
    <dbReference type="NCBI Taxonomy" id="1603886"/>
    <lineage>
        <taxon>Bacteria</taxon>
        <taxon>Bacillati</taxon>
        <taxon>Actinomycetota</taxon>
        <taxon>Actinomycetes</taxon>
        <taxon>Bifidobacteriales</taxon>
        <taxon>Bifidobacteriaceae</taxon>
        <taxon>Bifidobacterium</taxon>
    </lineage>
</organism>
<comment type="caution">
    <text evidence="7">The sequence shown here is derived from an EMBL/GenBank/DDBJ whole genome shotgun (WGS) entry which is preliminary data.</text>
</comment>
<dbReference type="FunFam" id="3.40.50.300:FF:000425">
    <property type="entry name" value="Probable ABC transporter, ATP-binding subunit"/>
    <property type="match status" value="1"/>
</dbReference>
<evidence type="ECO:0000259" key="6">
    <source>
        <dbReference type="PROSITE" id="PS50893"/>
    </source>
</evidence>
<dbReference type="EC" id="7.6.2.9" evidence="5"/>
<sequence length="278" mass="30120">MHVQVNVPYSTRPAIRENPAQILVRDVSKSYSGIRVLDGVSLEIEKGEFVVLIGPSGGGKTTLLKLLNKLILPDSGSIYLDGHLTAPVSGDKLRRGIGYVIQGGGLFPHMTVADNISIMMKVKGASVADIDDRVRAMLSMVDLPMSVMDEYPCQLSGGQQQRVGVARAFATDPSIILMDEPFSALDPLTRQDLQDQILALHRQSGKTIVFVTHDMDEAIKLADRIAIIQHGKVIQYDTPANILATPASDFVTRFIGRAQRVSATLEAGRQQMEEGGAS</sequence>
<dbReference type="Pfam" id="PF00005">
    <property type="entry name" value="ABC_tran"/>
    <property type="match status" value="1"/>
</dbReference>
<reference evidence="7 8" key="1">
    <citation type="journal article" date="2017" name="BMC Genomics">
        <title>Comparative genomic and phylogenomic analyses of the Bifidobacteriaceae family.</title>
        <authorList>
            <person name="Lugli G.A."/>
            <person name="Milani C."/>
            <person name="Turroni F."/>
            <person name="Duranti S."/>
            <person name="Mancabelli L."/>
            <person name="Mangifesta M."/>
            <person name="Ferrario C."/>
            <person name="Modesto M."/>
            <person name="Mattarelli P."/>
            <person name="Jiri K."/>
            <person name="van Sinderen D."/>
            <person name="Ventura M."/>
        </authorList>
    </citation>
    <scope>NUCLEOTIDE SEQUENCE [LARGE SCALE GENOMIC DNA]</scope>
    <source>
        <strain evidence="7 8">DSM 28807</strain>
    </source>
</reference>
<keyword evidence="2" id="KW-0813">Transport</keyword>
<dbReference type="GO" id="GO:0015418">
    <property type="term" value="F:ABC-type quaternary ammonium compound transporting activity"/>
    <property type="evidence" value="ECO:0007669"/>
    <property type="project" value="UniProtKB-EC"/>
</dbReference>
<evidence type="ECO:0000256" key="2">
    <source>
        <dbReference type="ARBA" id="ARBA00022448"/>
    </source>
</evidence>
<keyword evidence="3" id="KW-0547">Nucleotide-binding</keyword>
<dbReference type="SUPFAM" id="SSF52540">
    <property type="entry name" value="P-loop containing nucleoside triphosphate hydrolases"/>
    <property type="match status" value="1"/>
</dbReference>
<dbReference type="PANTHER" id="PTHR43117">
    <property type="entry name" value="OSMOPROTECTANT IMPORT ATP-BINDING PROTEIN OSMV"/>
    <property type="match status" value="1"/>
</dbReference>
<evidence type="ECO:0000256" key="5">
    <source>
        <dbReference type="ARBA" id="ARBA00066388"/>
    </source>
</evidence>
<evidence type="ECO:0000313" key="8">
    <source>
        <dbReference type="Proteomes" id="UP000216352"/>
    </source>
</evidence>